<evidence type="ECO:0008006" key="4">
    <source>
        <dbReference type="Google" id="ProtNLM"/>
    </source>
</evidence>
<dbReference type="AlphaFoldDB" id="A0A073BCM7"/>
<reference evidence="2 3" key="1">
    <citation type="submission" date="2014-06" db="EMBL/GenBank/DDBJ databases">
        <title>Saccharopolyspora rectivirgula DSM-43113 Genome sequencing.</title>
        <authorList>
            <person name="Barrera C."/>
            <person name="Millon L."/>
            <person name="Rognon B."/>
            <person name="Zaugg C."/>
            <person name="Monod M."/>
        </authorList>
    </citation>
    <scope>NUCLEOTIDE SEQUENCE [LARGE SCALE GENOMIC DNA]</scope>
    <source>
        <strain evidence="2 3">DSM 43113</strain>
    </source>
</reference>
<proteinExistence type="predicted"/>
<comment type="caution">
    <text evidence="2">The sequence shown here is derived from an EMBL/GenBank/DDBJ whole genome shotgun (WGS) entry which is preliminary data.</text>
</comment>
<sequence>MDSVRAVPDEMRGFCELLERNANYFKSLDQYAEQTASHTGGFTGVMMLLIPVVEGITALFGETLDFAHGALLRVKDELEKTAEEYEQREDQIIEILRRIEADLDKLMM</sequence>
<dbReference type="RefSeq" id="WP_037342709.1">
    <property type="nucleotide sequence ID" value="NZ_JAJUIW010000011.1"/>
</dbReference>
<dbReference type="Proteomes" id="UP000031419">
    <property type="component" value="Unassembled WGS sequence"/>
</dbReference>
<evidence type="ECO:0000313" key="3">
    <source>
        <dbReference type="Proteomes" id="UP000031419"/>
    </source>
</evidence>
<accession>A0A073BCM7</accession>
<organism evidence="2 3">
    <name type="scientific">Saccharopolyspora rectivirgula</name>
    <dbReference type="NCBI Taxonomy" id="28042"/>
    <lineage>
        <taxon>Bacteria</taxon>
        <taxon>Bacillati</taxon>
        <taxon>Actinomycetota</taxon>
        <taxon>Actinomycetes</taxon>
        <taxon>Pseudonocardiales</taxon>
        <taxon>Pseudonocardiaceae</taxon>
        <taxon>Saccharopolyspora</taxon>
    </lineage>
</organism>
<evidence type="ECO:0000256" key="1">
    <source>
        <dbReference type="SAM" id="Coils"/>
    </source>
</evidence>
<gene>
    <name evidence="2" type="ORF">GU90_03485</name>
</gene>
<feature type="coiled-coil region" evidence="1">
    <location>
        <begin position="68"/>
        <end position="102"/>
    </location>
</feature>
<keyword evidence="3" id="KW-1185">Reference proteome</keyword>
<dbReference type="EMBL" id="JNVU01000012">
    <property type="protein sequence ID" value="KEI45519.1"/>
    <property type="molecule type" value="Genomic_DNA"/>
</dbReference>
<protein>
    <recommendedName>
        <fullName evidence="4">ESX-1 secretion-associated protein</fullName>
    </recommendedName>
</protein>
<evidence type="ECO:0000313" key="2">
    <source>
        <dbReference type="EMBL" id="KEI45519.1"/>
    </source>
</evidence>
<dbReference type="eggNOG" id="ENOG502ZMG1">
    <property type="taxonomic scope" value="Bacteria"/>
</dbReference>
<name>A0A073BCM7_9PSEU</name>
<keyword evidence="1" id="KW-0175">Coiled coil</keyword>